<evidence type="ECO:0000313" key="1">
    <source>
        <dbReference type="EMBL" id="USY22670.1"/>
    </source>
</evidence>
<protein>
    <recommendedName>
        <fullName evidence="3">HEAT repeat domain-containing protein</fullName>
    </recommendedName>
</protein>
<evidence type="ECO:0000313" key="2">
    <source>
        <dbReference type="Proteomes" id="UP001055940"/>
    </source>
</evidence>
<evidence type="ECO:0008006" key="3">
    <source>
        <dbReference type="Google" id="ProtNLM"/>
    </source>
</evidence>
<dbReference type="EMBL" id="CP099837">
    <property type="protein sequence ID" value="USY22670.1"/>
    <property type="molecule type" value="Genomic_DNA"/>
</dbReference>
<dbReference type="RefSeq" id="WP_254421434.1">
    <property type="nucleotide sequence ID" value="NZ_BAAAJB010000026.1"/>
</dbReference>
<keyword evidence="2" id="KW-1185">Reference proteome</keyword>
<accession>A0ABY5DI23</accession>
<organism evidence="1 2">
    <name type="scientific">Nocardiopsis exhalans</name>
    <dbReference type="NCBI Taxonomy" id="163604"/>
    <lineage>
        <taxon>Bacteria</taxon>
        <taxon>Bacillati</taxon>
        <taxon>Actinomycetota</taxon>
        <taxon>Actinomycetes</taxon>
        <taxon>Streptosporangiales</taxon>
        <taxon>Nocardiopsidaceae</taxon>
        <taxon>Nocardiopsis</taxon>
    </lineage>
</organism>
<reference evidence="1" key="1">
    <citation type="submission" date="2022-06" db="EMBL/GenBank/DDBJ databases">
        <authorList>
            <person name="Ping M."/>
        </authorList>
    </citation>
    <scope>NUCLEOTIDE SEQUENCE</scope>
    <source>
        <strain evidence="1">JCM11759T</strain>
    </source>
</reference>
<name>A0ABY5DI23_9ACTN</name>
<sequence>MSSHHPEAPSHRRFAARPVSLLPTEELANRALSSRLMRTAIGLARWCGPVTPVDADGVPDLADVRVAIEKFGLWPRALCRDREQREIWTEQLDSVSQAEEFLATWRTAQHLGMIECETGQARPARELERWLGSTGRILRWWTLAFHLCVDRALRGTAGLEPHTALGRLYESPNGARIPLRLVTQEVLPARETHYLPSRCPAWSTVLLTRALVQLADAGAVSVGWHDPWHDPWSDTSGAHGHRPGPAWVQLTDLGRFGVRQILLAEEQSAPLTEEFIRLDADEFLDALADFSPDGQLVALTAWLDARAPQQALREIVAASSGAGLALRRWNATMALGSISSRIEPDLYALLRSADPTVSSLASVVLLASRMLSDAERARLTAEFGHWTAIDMFAAATCLGETGLKSFLVSEAAEGIDRLLLGDITRLWQPEHPDTREVLRVLGRHHPDPSIAARARAAEAHAPPRPRP</sequence>
<dbReference type="Proteomes" id="UP001055940">
    <property type="component" value="Chromosome"/>
</dbReference>
<proteinExistence type="predicted"/>
<gene>
    <name evidence="1" type="ORF">NE857_14290</name>
</gene>